<feature type="transmembrane region" description="Helical" evidence="19">
    <location>
        <begin position="105"/>
        <end position="130"/>
    </location>
</feature>
<feature type="compositionally biased region" description="Basic and acidic residues" evidence="18">
    <location>
        <begin position="887"/>
        <end position="900"/>
    </location>
</feature>
<keyword evidence="19" id="KW-0812">Transmembrane</keyword>
<dbReference type="Gene3D" id="1.10.3810.10">
    <property type="entry name" value="Biosynthetic peptidoglycan transglycosylase-like"/>
    <property type="match status" value="1"/>
</dbReference>
<dbReference type="GO" id="GO:0008658">
    <property type="term" value="F:penicillin binding"/>
    <property type="evidence" value="ECO:0007669"/>
    <property type="project" value="InterPro"/>
</dbReference>
<dbReference type="InterPro" id="IPR036950">
    <property type="entry name" value="PBP_transglycosylase"/>
</dbReference>
<reference evidence="22 23" key="1">
    <citation type="submission" date="2018-06" db="EMBL/GenBank/DDBJ databases">
        <authorList>
            <consortium name="Pathogen Informatics"/>
            <person name="Doyle S."/>
        </authorList>
    </citation>
    <scope>NUCLEOTIDE SEQUENCE [LARGE SCALE GENOMIC DNA]</scope>
    <source>
        <strain evidence="22 23">NCTC11546</strain>
    </source>
</reference>
<dbReference type="PANTHER" id="PTHR32282">
    <property type="entry name" value="BINDING PROTEIN TRANSPEPTIDASE, PUTATIVE-RELATED"/>
    <property type="match status" value="1"/>
</dbReference>
<organism evidence="22 23">
    <name type="scientific">Capnocytophaga ochracea</name>
    <dbReference type="NCBI Taxonomy" id="1018"/>
    <lineage>
        <taxon>Bacteria</taxon>
        <taxon>Pseudomonadati</taxon>
        <taxon>Bacteroidota</taxon>
        <taxon>Flavobacteriia</taxon>
        <taxon>Flavobacteriales</taxon>
        <taxon>Flavobacteriaceae</taxon>
        <taxon>Capnocytophaga</taxon>
    </lineage>
</organism>
<keyword evidence="12" id="KW-0573">Peptidoglycan synthesis</keyword>
<evidence type="ECO:0000256" key="12">
    <source>
        <dbReference type="ARBA" id="ARBA00022984"/>
    </source>
</evidence>
<keyword evidence="7" id="KW-0645">Protease</keyword>
<dbReference type="GO" id="GO:0006508">
    <property type="term" value="P:proteolysis"/>
    <property type="evidence" value="ECO:0007669"/>
    <property type="project" value="UniProtKB-KW"/>
</dbReference>
<feature type="domain" description="Penicillin-binding protein transpeptidase" evidence="20">
    <location>
        <begin position="511"/>
        <end position="751"/>
    </location>
</feature>
<dbReference type="GO" id="GO:0005886">
    <property type="term" value="C:plasma membrane"/>
    <property type="evidence" value="ECO:0007669"/>
    <property type="project" value="UniProtKB-SubCell"/>
</dbReference>
<dbReference type="InterPro" id="IPR001460">
    <property type="entry name" value="PCN-bd_Tpept"/>
</dbReference>
<evidence type="ECO:0000256" key="4">
    <source>
        <dbReference type="ARBA" id="ARBA00007739"/>
    </source>
</evidence>
<dbReference type="RefSeq" id="WP_128091526.1">
    <property type="nucleotide sequence ID" value="NZ_UARG01000017.1"/>
</dbReference>
<keyword evidence="6" id="KW-0121">Carboxypeptidase</keyword>
<comment type="similarity">
    <text evidence="3">In the C-terminal section; belongs to the transpeptidase family.</text>
</comment>
<dbReference type="InterPro" id="IPR050396">
    <property type="entry name" value="Glycosyltr_51/Transpeptidase"/>
</dbReference>
<keyword evidence="9" id="KW-0808">Transferase</keyword>
<evidence type="ECO:0000256" key="11">
    <source>
        <dbReference type="ARBA" id="ARBA00022960"/>
    </source>
</evidence>
<dbReference type="Pfam" id="PF00912">
    <property type="entry name" value="Transgly"/>
    <property type="match status" value="1"/>
</dbReference>
<evidence type="ECO:0000256" key="8">
    <source>
        <dbReference type="ARBA" id="ARBA00022676"/>
    </source>
</evidence>
<dbReference type="InterPro" id="IPR001264">
    <property type="entry name" value="Glyco_trans_51"/>
</dbReference>
<dbReference type="Pfam" id="PF00905">
    <property type="entry name" value="Transpeptidase"/>
    <property type="match status" value="1"/>
</dbReference>
<dbReference type="PANTHER" id="PTHR32282:SF11">
    <property type="entry name" value="PENICILLIN-BINDING PROTEIN 1B"/>
    <property type="match status" value="1"/>
</dbReference>
<evidence type="ECO:0000313" key="22">
    <source>
        <dbReference type="EMBL" id="SQA78332.1"/>
    </source>
</evidence>
<proteinExistence type="inferred from homology"/>
<comment type="catalytic activity">
    <reaction evidence="17">
        <text>[GlcNAc-(1-&gt;4)-Mur2Ac(oyl-L-Ala-gamma-D-Glu-L-Lys-D-Ala-D-Ala)](n)-di-trans,octa-cis-undecaprenyl diphosphate + beta-D-GlcNAc-(1-&gt;4)-Mur2Ac(oyl-L-Ala-gamma-D-Glu-L-Lys-D-Ala-D-Ala)-di-trans,octa-cis-undecaprenyl diphosphate = [GlcNAc-(1-&gt;4)-Mur2Ac(oyl-L-Ala-gamma-D-Glu-L-Lys-D-Ala-D-Ala)](n+1)-di-trans,octa-cis-undecaprenyl diphosphate + di-trans,octa-cis-undecaprenyl diphosphate + H(+)</text>
        <dbReference type="Rhea" id="RHEA:23708"/>
        <dbReference type="Rhea" id="RHEA-COMP:9602"/>
        <dbReference type="Rhea" id="RHEA-COMP:9603"/>
        <dbReference type="ChEBI" id="CHEBI:15378"/>
        <dbReference type="ChEBI" id="CHEBI:58405"/>
        <dbReference type="ChEBI" id="CHEBI:60033"/>
        <dbReference type="ChEBI" id="CHEBI:78435"/>
        <dbReference type="EC" id="2.4.99.28"/>
    </reaction>
</comment>
<comment type="pathway">
    <text evidence="2">Cell wall biogenesis; peptidoglycan biosynthesis.</text>
</comment>
<dbReference type="GO" id="GO:0008360">
    <property type="term" value="P:regulation of cell shape"/>
    <property type="evidence" value="ECO:0007669"/>
    <property type="project" value="UniProtKB-KW"/>
</dbReference>
<keyword evidence="14" id="KW-0511">Multifunctional enzyme</keyword>
<comment type="similarity">
    <text evidence="4">In the N-terminal section; belongs to the glycosyltransferase 51 family.</text>
</comment>
<evidence type="ECO:0000256" key="2">
    <source>
        <dbReference type="ARBA" id="ARBA00004752"/>
    </source>
</evidence>
<dbReference type="SUPFAM" id="SSF53955">
    <property type="entry name" value="Lysozyme-like"/>
    <property type="match status" value="1"/>
</dbReference>
<dbReference type="GO" id="GO:0030288">
    <property type="term" value="C:outer membrane-bounded periplasmic space"/>
    <property type="evidence" value="ECO:0007669"/>
    <property type="project" value="TreeGrafter"/>
</dbReference>
<name>A0A2X2RD29_CAPOC</name>
<dbReference type="GO" id="GO:0008955">
    <property type="term" value="F:peptidoglycan glycosyltransferase activity"/>
    <property type="evidence" value="ECO:0007669"/>
    <property type="project" value="UniProtKB-EC"/>
</dbReference>
<evidence type="ECO:0000256" key="19">
    <source>
        <dbReference type="SAM" id="Phobius"/>
    </source>
</evidence>
<evidence type="ECO:0000256" key="9">
    <source>
        <dbReference type="ARBA" id="ARBA00022679"/>
    </source>
</evidence>
<evidence type="ECO:0000259" key="20">
    <source>
        <dbReference type="Pfam" id="PF00905"/>
    </source>
</evidence>
<dbReference type="GO" id="GO:0071555">
    <property type="term" value="P:cell wall organization"/>
    <property type="evidence" value="ECO:0007669"/>
    <property type="project" value="UniProtKB-KW"/>
</dbReference>
<protein>
    <submittedName>
        <fullName evidence="22">Penicillin-binding protein 1A</fullName>
    </submittedName>
</protein>
<evidence type="ECO:0000256" key="16">
    <source>
        <dbReference type="ARBA" id="ARBA00034000"/>
    </source>
</evidence>
<evidence type="ECO:0000256" key="1">
    <source>
        <dbReference type="ARBA" id="ARBA00004236"/>
    </source>
</evidence>
<dbReference type="GO" id="GO:0009002">
    <property type="term" value="F:serine-type D-Ala-D-Ala carboxypeptidase activity"/>
    <property type="evidence" value="ECO:0007669"/>
    <property type="project" value="UniProtKB-EC"/>
</dbReference>
<dbReference type="Proteomes" id="UP000249891">
    <property type="component" value="Unassembled WGS sequence"/>
</dbReference>
<sequence>MNLKNISFKKLLTQGGLALATLLSRLLEGCIALASMVYKLLRYALKVLWAVFIFALLIIPYGIFRLYQRYKNRKNAPKKEQEQIVYTGNIFHRSWQWLRAKPYQFYLKCIGIPIGIGVAGILLLILLIYFGAFGKLPSEEDLKELRQSEASLVYDYENQLIGKFYIFDRTKIEYKDFPPYLINALIATEDERFYLHKGVDTKSLFRVFFKSLLLQDDSSGGGSTVTMQLAKNIYGRGQRYGKLSMPIHKIKEMIIARRIEKVYSKEEILTLYLNTVPFSDNTYGIESAAQRFFDKSARDLTLNEAATLIGTLKATNSYNPRTSPKRSEERRNVVLAQMKKNNLLTEDDFKVHTRDTLKTTATTAEKDGVAPYLVEQIRLLLPELLKDVKKPDGSAYNIYKDGLRIYTTIDKTMQEYAEKAVEKHLTSLQQDFEQTYGKRAPWNLDSDWFKEEVKKLPAYKELEEQKLSEAKIWAKLSEKKPMDLSFYTEDSIKRHSTLDSLSRFIRILNTGFVSVEPQTGAIKTYVGGADFRYFKYDHILQSRRQVGSVFKPIVYATALEMGMPVCTHFSPLPLTYADYEYWTPRNASKTDDDPNIYYSVCKGLRESLNTIAVQTLFYAGLKNVIKKTRQLGITSPLPNVPSIALGSAELSVIEVAKAYTAFANKGVPVEPYFITRIENKKGEVIWERKPKVLAPALSERTAQIMIQMMRSTVNEGTASRMRGQYGLTNDLAGKTGTTQDNKDGWFAGMLPNLVMITWVGNDQQIGFKSTRLGQGANSALPIAALFVSQLNRNSKYKDLTRATFKVSEEIRTEVTECEPTVREGFFDRLLSSTAKDTIRAGDVHYRIYERKGKLHNVEDEEDISVDDVVNPANAPAPAPSTQTATQEGKEKKKGLLDRIFSRSTTGD</sequence>
<evidence type="ECO:0000256" key="13">
    <source>
        <dbReference type="ARBA" id="ARBA00023136"/>
    </source>
</evidence>
<evidence type="ECO:0000256" key="5">
    <source>
        <dbReference type="ARBA" id="ARBA00022475"/>
    </source>
</evidence>
<evidence type="ECO:0000259" key="21">
    <source>
        <dbReference type="Pfam" id="PF00912"/>
    </source>
</evidence>
<evidence type="ECO:0000256" key="7">
    <source>
        <dbReference type="ARBA" id="ARBA00022670"/>
    </source>
</evidence>
<dbReference type="EMBL" id="UARG01000017">
    <property type="protein sequence ID" value="SQA78332.1"/>
    <property type="molecule type" value="Genomic_DNA"/>
</dbReference>
<comment type="subcellular location">
    <subcellularLocation>
        <location evidence="1">Cell membrane</location>
    </subcellularLocation>
</comment>
<dbReference type="InterPro" id="IPR023346">
    <property type="entry name" value="Lysozyme-like_dom_sf"/>
</dbReference>
<evidence type="ECO:0000256" key="14">
    <source>
        <dbReference type="ARBA" id="ARBA00023268"/>
    </source>
</evidence>
<feature type="transmembrane region" description="Helical" evidence="19">
    <location>
        <begin position="44"/>
        <end position="64"/>
    </location>
</feature>
<evidence type="ECO:0000256" key="15">
    <source>
        <dbReference type="ARBA" id="ARBA00023316"/>
    </source>
</evidence>
<evidence type="ECO:0000256" key="6">
    <source>
        <dbReference type="ARBA" id="ARBA00022645"/>
    </source>
</evidence>
<evidence type="ECO:0000313" key="23">
    <source>
        <dbReference type="Proteomes" id="UP000249891"/>
    </source>
</evidence>
<feature type="compositionally biased region" description="Low complexity" evidence="18">
    <location>
        <begin position="866"/>
        <end position="875"/>
    </location>
</feature>
<keyword evidence="13 19" id="KW-0472">Membrane</keyword>
<gene>
    <name evidence="22" type="primary">mrcA_1</name>
    <name evidence="22" type="ORF">NCTC11546_01561</name>
</gene>
<feature type="domain" description="Glycosyl transferase family 51" evidence="21">
    <location>
        <begin position="161"/>
        <end position="339"/>
    </location>
</feature>
<keyword evidence="5" id="KW-1003">Cell membrane</keyword>
<accession>A0A2X2RD29</accession>
<dbReference type="InterPro" id="IPR012338">
    <property type="entry name" value="Beta-lactam/transpept-like"/>
</dbReference>
<evidence type="ECO:0000256" key="3">
    <source>
        <dbReference type="ARBA" id="ARBA00007090"/>
    </source>
</evidence>
<keyword evidence="8" id="KW-0328">Glycosyltransferase</keyword>
<dbReference type="GO" id="GO:0009252">
    <property type="term" value="P:peptidoglycan biosynthetic process"/>
    <property type="evidence" value="ECO:0007669"/>
    <property type="project" value="UniProtKB-KW"/>
</dbReference>
<dbReference type="AlphaFoldDB" id="A0A2X2RD29"/>
<feature type="region of interest" description="Disordered" evidence="18">
    <location>
        <begin position="866"/>
        <end position="907"/>
    </location>
</feature>
<dbReference type="SUPFAM" id="SSF56601">
    <property type="entry name" value="beta-lactamase/transpeptidase-like"/>
    <property type="match status" value="1"/>
</dbReference>
<keyword evidence="15" id="KW-0961">Cell wall biogenesis/degradation</keyword>
<evidence type="ECO:0000256" key="18">
    <source>
        <dbReference type="SAM" id="MobiDB-lite"/>
    </source>
</evidence>
<keyword evidence="19" id="KW-1133">Transmembrane helix</keyword>
<keyword evidence="10" id="KW-0378">Hydrolase</keyword>
<comment type="catalytic activity">
    <reaction evidence="16">
        <text>Preferential cleavage: (Ac)2-L-Lys-D-Ala-|-D-Ala. Also transpeptidation of peptidyl-alanyl moieties that are N-acyl substituents of D-alanine.</text>
        <dbReference type="EC" id="3.4.16.4"/>
    </reaction>
</comment>
<evidence type="ECO:0000256" key="10">
    <source>
        <dbReference type="ARBA" id="ARBA00022801"/>
    </source>
</evidence>
<dbReference type="Gene3D" id="3.40.710.10">
    <property type="entry name" value="DD-peptidase/beta-lactamase superfamily"/>
    <property type="match status" value="2"/>
</dbReference>
<evidence type="ECO:0000256" key="17">
    <source>
        <dbReference type="ARBA" id="ARBA00049902"/>
    </source>
</evidence>
<keyword evidence="11" id="KW-0133">Cell shape</keyword>